<dbReference type="Proteomes" id="UP000830768">
    <property type="component" value="Chromosome 11"/>
</dbReference>
<keyword evidence="2" id="KW-1185">Reference proteome</keyword>
<organism evidence="1 2">
    <name type="scientific">Fusarium solani subsp. cucurbitae</name>
    <name type="common">Neocosmosporum cucurbitae</name>
    <dbReference type="NCBI Taxonomy" id="2747967"/>
    <lineage>
        <taxon>Eukaryota</taxon>
        <taxon>Fungi</taxon>
        <taxon>Dikarya</taxon>
        <taxon>Ascomycota</taxon>
        <taxon>Pezizomycotina</taxon>
        <taxon>Sordariomycetes</taxon>
        <taxon>Hypocreomycetidae</taxon>
        <taxon>Hypocreales</taxon>
        <taxon>Nectriaceae</taxon>
        <taxon>Fusarium</taxon>
        <taxon>Fusarium solani species complex</taxon>
    </lineage>
</organism>
<reference evidence="1" key="1">
    <citation type="submission" date="2021-11" db="EMBL/GenBank/DDBJ databases">
        <title>Fusarium solani-melongenae Genome sequencing and assembly.</title>
        <authorList>
            <person name="Xie S."/>
            <person name="Huang L."/>
            <person name="Zhang X."/>
        </authorList>
    </citation>
    <scope>NUCLEOTIDE SEQUENCE</scope>
    <source>
        <strain evidence="1">CRI 24-3</strain>
    </source>
</reference>
<dbReference type="EMBL" id="CP090039">
    <property type="protein sequence ID" value="UPL02069.1"/>
    <property type="molecule type" value="Genomic_DNA"/>
</dbReference>
<evidence type="ECO:0000313" key="1">
    <source>
        <dbReference type="EMBL" id="UPL02069.1"/>
    </source>
</evidence>
<sequence length="155" mass="18260">MSRRNNRRARPAKPTNRTTENQLAIPKSAKQIKKQQKRRDRREAKRNQARNRMREPTVDSDGDIDAISESDAESEQDTSHRNTSQEKMDLDRPGPFDFQRLRTAVTSIIKECVEEFGMGGKMNDYMDWQPEPPRPVYLVLWSEMPCYPDEKVRRH</sequence>
<accession>A0ACD3ZL68</accession>
<evidence type="ECO:0000313" key="2">
    <source>
        <dbReference type="Proteomes" id="UP000830768"/>
    </source>
</evidence>
<proteinExistence type="predicted"/>
<protein>
    <submittedName>
        <fullName evidence="1">Uncharacterized protein</fullName>
    </submittedName>
</protein>
<gene>
    <name evidence="1" type="ORF">LCI18_013003</name>
</gene>
<name>A0ACD3ZL68_FUSSC</name>